<dbReference type="NCBIfam" id="NF033517">
    <property type="entry name" value="transpos_IS66"/>
    <property type="match status" value="1"/>
</dbReference>
<gene>
    <name evidence="4" type="ORF">JCM15548_14583</name>
</gene>
<keyword evidence="5" id="KW-1185">Reference proteome</keyword>
<evidence type="ECO:0000256" key="1">
    <source>
        <dbReference type="SAM" id="Coils"/>
    </source>
</evidence>
<dbReference type="InterPro" id="IPR052344">
    <property type="entry name" value="Transposase-related"/>
</dbReference>
<feature type="coiled-coil region" evidence="1">
    <location>
        <begin position="37"/>
        <end position="64"/>
    </location>
</feature>
<reference evidence="4 5" key="1">
    <citation type="journal article" date="2015" name="Microbes Environ.">
        <title>Distribution and evolution of nitrogen fixation genes in the phylum bacteroidetes.</title>
        <authorList>
            <person name="Inoue J."/>
            <person name="Oshima K."/>
            <person name="Suda W."/>
            <person name="Sakamoto M."/>
            <person name="Iino T."/>
            <person name="Noda S."/>
            <person name="Hongoh Y."/>
            <person name="Hattori M."/>
            <person name="Ohkuma M."/>
        </authorList>
    </citation>
    <scope>NUCLEOTIDE SEQUENCE [LARGE SCALE GENOMIC DNA]</scope>
    <source>
        <strain evidence="4">JCM 15548</strain>
    </source>
</reference>
<dbReference type="EMBL" id="BAZW01000091">
    <property type="protein sequence ID" value="GAO27733.1"/>
    <property type="molecule type" value="Genomic_DNA"/>
</dbReference>
<dbReference type="InterPro" id="IPR004291">
    <property type="entry name" value="Transposase_IS66_central"/>
</dbReference>
<accession>A0A0E9LR07</accession>
<dbReference type="PANTHER" id="PTHR33678">
    <property type="entry name" value="BLL1576 PROTEIN"/>
    <property type="match status" value="1"/>
</dbReference>
<protein>
    <submittedName>
        <fullName evidence="4">Mobile element protein</fullName>
    </submittedName>
</protein>
<evidence type="ECO:0000259" key="2">
    <source>
        <dbReference type="Pfam" id="PF03050"/>
    </source>
</evidence>
<keyword evidence="1" id="KW-0175">Coiled coil</keyword>
<name>A0A0E9LR07_9BACT</name>
<comment type="caution">
    <text evidence="4">The sequence shown here is derived from an EMBL/GenBank/DDBJ whole genome shotgun (WGS) entry which is preliminary data.</text>
</comment>
<dbReference type="Pfam" id="PF13007">
    <property type="entry name" value="LZ_Tnp_IS66"/>
    <property type="match status" value="1"/>
</dbReference>
<feature type="domain" description="Transposase TnpC homeodomain" evidence="3">
    <location>
        <begin position="61"/>
        <end position="139"/>
    </location>
</feature>
<dbReference type="Pfam" id="PF03050">
    <property type="entry name" value="DDE_Tnp_IS66"/>
    <property type="match status" value="1"/>
</dbReference>
<dbReference type="AlphaFoldDB" id="A0A0E9LR07"/>
<dbReference type="STRING" id="1236989.JCM15548_14583"/>
<dbReference type="Proteomes" id="UP000032900">
    <property type="component" value="Unassembled WGS sequence"/>
</dbReference>
<evidence type="ECO:0000313" key="5">
    <source>
        <dbReference type="Proteomes" id="UP000032900"/>
    </source>
</evidence>
<dbReference type="PANTHER" id="PTHR33678:SF1">
    <property type="entry name" value="BLL1576 PROTEIN"/>
    <property type="match status" value="1"/>
</dbReference>
<feature type="domain" description="Transposase IS66 central" evidence="2">
    <location>
        <begin position="216"/>
        <end position="439"/>
    </location>
</feature>
<evidence type="ECO:0000313" key="4">
    <source>
        <dbReference type="EMBL" id="GAO27733.1"/>
    </source>
</evidence>
<sequence length="449" mass="52153">MSDFSTDNNLLVQELLQERDELFQKLCRLQKINEDTLGGLEAQNKELSSEVAQKDQEIKKLTDQLAWFRQKYFSKSSEKFIKEDPNQRKLDFDGLEILPDEVIAVKEADKQIAEYERRKVVREKKKPVRLPIPEGLRREIEVIEPEGLQADWVRIGVEVTEILEHKPGELYVRRIERPKYAVKQAVNEVSVTGRPEQEDSSTIAVAAMPLLPLPRSNAGPSLLAELMMNKYYFHLPFYRQIAMLKMTGFHLPQSTLNGWFQGSSDLLRALYLRLKDIVLASDYIQVDESTVPVIDNEKHKTRKAYLWMVRSVMDDLVFFHYDKGSRAQKVVVDLLKGFKGAVQTDGYNAYSIYEQKKGVLLLGCWAHSRRKFHESLQEDKNGAEYALEQIGKLYKVEQMADDQDLDFEQRSELRKRLAYPIMRAFEKWIVAYHPKALPGEDEQSLELHL</sequence>
<dbReference type="InterPro" id="IPR024463">
    <property type="entry name" value="Transposase_TnpC_homeodom"/>
</dbReference>
<organism evidence="4 5">
    <name type="scientific">Geofilum rubicundum JCM 15548</name>
    <dbReference type="NCBI Taxonomy" id="1236989"/>
    <lineage>
        <taxon>Bacteria</taxon>
        <taxon>Pseudomonadati</taxon>
        <taxon>Bacteroidota</taxon>
        <taxon>Bacteroidia</taxon>
        <taxon>Marinilabiliales</taxon>
        <taxon>Marinilabiliaceae</taxon>
        <taxon>Geofilum</taxon>
    </lineage>
</organism>
<evidence type="ECO:0000259" key="3">
    <source>
        <dbReference type="Pfam" id="PF13007"/>
    </source>
</evidence>
<proteinExistence type="predicted"/>